<feature type="chain" id="PRO_5013890475" description="Glycoside hydrolase family 42 N-terminal domain-containing protein" evidence="1">
    <location>
        <begin position="33"/>
        <end position="838"/>
    </location>
</feature>
<feature type="signal peptide" evidence="1">
    <location>
        <begin position="1"/>
        <end position="32"/>
    </location>
</feature>
<organism evidence="2 3">
    <name type="scientific">Candidatus Abzuiibacterium crystallinum</name>
    <dbReference type="NCBI Taxonomy" id="1974748"/>
    <lineage>
        <taxon>Bacteria</taxon>
        <taxon>Pseudomonadati</taxon>
        <taxon>Candidatus Omnitrophota</taxon>
        <taxon>Candidatus Abzuiibacterium</taxon>
    </lineage>
</organism>
<dbReference type="Pfam" id="PF17957">
    <property type="entry name" value="Big_7"/>
    <property type="match status" value="1"/>
</dbReference>
<accession>A0A2H0LPF7</accession>
<dbReference type="Proteomes" id="UP000230859">
    <property type="component" value="Unassembled WGS sequence"/>
</dbReference>
<dbReference type="Gene3D" id="2.60.40.10">
    <property type="entry name" value="Immunoglobulins"/>
    <property type="match status" value="1"/>
</dbReference>
<sequence>MKPFYKSFQKLIASIVIMSLCLFSYFPEQANARPSIPFEISTDSAESPTTDNICESAYLTCAFTSPDGAKVGHPVKFTLGRSYYNLGIVVDGKIIMVRQNADKLFYTPLTIGTHQVTIAVQTEPEGDIVMQRGYLQVALHVYPWNPLMRSTKRPMMPFWNSKQSDWENPDLFLPLTEWHNHRIARMVRNFSQNNVFPLGENAIYEPLQESVINQLYQNYTYGMDVIFLALSFPHHQQFNRLDYNIDNPFDYDTEEGFETRNWESPFAIEGPQQVGKWTQDVMDQIRRGLMSRGVPSSEAKIDQVIFDWESYLGRNQEARDAGCDPYHIYDIWTPPNPRVCNKIEDATRLDPRFEAAGGDPDDLDSWNNAAPDEQVYTLHRILFLEQDRIQKTAFYDPIKLVFPDALVSQYQYYLLSDNDRFITNFNKPAHGRMLPNAADAASPSVYFEQTSPNHGEEKTAEEIMRDGLNELRSVYRNNAPFGLKTMPWIAAPDYPRLRQDGPVPTLKREKQWEIYMHFLLSGADGFIVWNPKLYDANHNPTIYPDSSRIIQNAWATFLNVSPDQVTSLETRDESIDDSILLSAAQDIEGLVYVMVTYLNGTSSTNYLGYTLQKPRHQKPRGLPDELAGEPDEEPQFGFFVLAPPTGSITINQNAFKTDNETVRLDLNAVHGVDKMRISNRLDLLVSTPFQALRSTLAWHLNEGLERPIDGKRTVYVQFLDSVAGEMSPVIPESIILDQEVPQVSIASPAPQEIVSGYISVIAPASEETVFVKFFVDGHELSTDYYTHHYEDGSSDPYLVSLNTMTLTNGDHVLQAEAHDAAHNVTASAVVPIKVRNPV</sequence>
<dbReference type="InterPro" id="IPR013783">
    <property type="entry name" value="Ig-like_fold"/>
</dbReference>
<keyword evidence="1" id="KW-0732">Signal</keyword>
<name>A0A2H0LPF7_9BACT</name>
<evidence type="ECO:0000256" key="1">
    <source>
        <dbReference type="SAM" id="SignalP"/>
    </source>
</evidence>
<reference evidence="2 3" key="1">
    <citation type="submission" date="2017-09" db="EMBL/GenBank/DDBJ databases">
        <title>Depth-based differentiation of microbial function through sediment-hosted aquifers and enrichment of novel symbionts in the deep terrestrial subsurface.</title>
        <authorList>
            <person name="Probst A.J."/>
            <person name="Ladd B."/>
            <person name="Jarett J.K."/>
            <person name="Geller-Mcgrath D.E."/>
            <person name="Sieber C.M."/>
            <person name="Emerson J.B."/>
            <person name="Anantharaman K."/>
            <person name="Thomas B.C."/>
            <person name="Malmstrom R."/>
            <person name="Stieglmeier M."/>
            <person name="Klingl A."/>
            <person name="Woyke T."/>
            <person name="Ryan C.M."/>
            <person name="Banfield J.F."/>
        </authorList>
    </citation>
    <scope>NUCLEOTIDE SEQUENCE [LARGE SCALE GENOMIC DNA]</scope>
    <source>
        <strain evidence="2">CG11_big_fil_rev_8_21_14_0_20_45_26</strain>
    </source>
</reference>
<protein>
    <recommendedName>
        <fullName evidence="4">Glycoside hydrolase family 42 N-terminal domain-containing protein</fullName>
    </recommendedName>
</protein>
<comment type="caution">
    <text evidence="2">The sequence shown here is derived from an EMBL/GenBank/DDBJ whole genome shotgun (WGS) entry which is preliminary data.</text>
</comment>
<evidence type="ECO:0000313" key="2">
    <source>
        <dbReference type="EMBL" id="PIQ85574.1"/>
    </source>
</evidence>
<proteinExistence type="predicted"/>
<dbReference type="AlphaFoldDB" id="A0A2H0LPF7"/>
<dbReference type="EMBL" id="PCVY01000065">
    <property type="protein sequence ID" value="PIQ85574.1"/>
    <property type="molecule type" value="Genomic_DNA"/>
</dbReference>
<gene>
    <name evidence="2" type="ORF">COV74_08780</name>
</gene>
<evidence type="ECO:0000313" key="3">
    <source>
        <dbReference type="Proteomes" id="UP000230859"/>
    </source>
</evidence>
<evidence type="ECO:0008006" key="4">
    <source>
        <dbReference type="Google" id="ProtNLM"/>
    </source>
</evidence>